<dbReference type="InterPro" id="IPR029768">
    <property type="entry name" value="Aldolase_I_AS"/>
</dbReference>
<keyword evidence="10" id="KW-1185">Reference proteome</keyword>
<dbReference type="Pfam" id="PF00274">
    <property type="entry name" value="Glycolytic"/>
    <property type="match status" value="1"/>
</dbReference>
<name>A0ABP1BSJ4_9BRYO</name>
<dbReference type="Gene3D" id="3.20.20.70">
    <property type="entry name" value="Aldolase class I"/>
    <property type="match status" value="1"/>
</dbReference>
<dbReference type="EC" id="4.1.2.13" evidence="4 8"/>
<dbReference type="NCBIfam" id="NF033379">
    <property type="entry name" value="FrucBisAld_I"/>
    <property type="match status" value="1"/>
</dbReference>
<dbReference type="InterPro" id="IPR013785">
    <property type="entry name" value="Aldolase_TIM"/>
</dbReference>
<evidence type="ECO:0000256" key="3">
    <source>
        <dbReference type="ARBA" id="ARBA00010387"/>
    </source>
</evidence>
<organism evidence="9 10">
    <name type="scientific">Sphagnum jensenii</name>
    <dbReference type="NCBI Taxonomy" id="128206"/>
    <lineage>
        <taxon>Eukaryota</taxon>
        <taxon>Viridiplantae</taxon>
        <taxon>Streptophyta</taxon>
        <taxon>Embryophyta</taxon>
        <taxon>Bryophyta</taxon>
        <taxon>Sphagnophytina</taxon>
        <taxon>Sphagnopsida</taxon>
        <taxon>Sphagnales</taxon>
        <taxon>Sphagnaceae</taxon>
        <taxon>Sphagnum</taxon>
    </lineage>
</organism>
<keyword evidence="5 8" id="KW-0324">Glycolysis</keyword>
<accession>A0ABP1BSJ4</accession>
<dbReference type="EMBL" id="OZ023708">
    <property type="protein sequence ID" value="CAK9879241.1"/>
    <property type="molecule type" value="Genomic_DNA"/>
</dbReference>
<evidence type="ECO:0000313" key="10">
    <source>
        <dbReference type="Proteomes" id="UP001497522"/>
    </source>
</evidence>
<evidence type="ECO:0000256" key="5">
    <source>
        <dbReference type="ARBA" id="ARBA00023152"/>
    </source>
</evidence>
<evidence type="ECO:0000256" key="2">
    <source>
        <dbReference type="ARBA" id="ARBA00004714"/>
    </source>
</evidence>
<comment type="similarity">
    <text evidence="3 8">Belongs to the class I fructose-bisphosphate aldolase family.</text>
</comment>
<keyword evidence="7" id="KW-0704">Schiff base</keyword>
<evidence type="ECO:0000256" key="1">
    <source>
        <dbReference type="ARBA" id="ARBA00000441"/>
    </source>
</evidence>
<protein>
    <recommendedName>
        <fullName evidence="4 8">Fructose-bisphosphate aldolase</fullName>
        <ecNumber evidence="4 8">4.1.2.13</ecNumber>
    </recommendedName>
</protein>
<gene>
    <name evidence="9" type="ORF">CSSPJE1EN2_LOCUS20805</name>
</gene>
<evidence type="ECO:0000256" key="4">
    <source>
        <dbReference type="ARBA" id="ARBA00013068"/>
    </source>
</evidence>
<comment type="catalytic activity">
    <reaction evidence="1 8">
        <text>beta-D-fructose 1,6-bisphosphate = D-glyceraldehyde 3-phosphate + dihydroxyacetone phosphate</text>
        <dbReference type="Rhea" id="RHEA:14729"/>
        <dbReference type="ChEBI" id="CHEBI:32966"/>
        <dbReference type="ChEBI" id="CHEBI:57642"/>
        <dbReference type="ChEBI" id="CHEBI:59776"/>
        <dbReference type="EC" id="4.1.2.13"/>
    </reaction>
</comment>
<evidence type="ECO:0000256" key="6">
    <source>
        <dbReference type="ARBA" id="ARBA00023239"/>
    </source>
</evidence>
<dbReference type="CDD" id="cd00948">
    <property type="entry name" value="FBP_aldolase_I_a"/>
    <property type="match status" value="1"/>
</dbReference>
<evidence type="ECO:0000256" key="8">
    <source>
        <dbReference type="RuleBase" id="RU003994"/>
    </source>
</evidence>
<sequence>MSAYNGKYAEELMTTAKYLATPGKGILAADESTGTIGKRLASINVENLEYNRQALRELLFTAPEVAQYLSGVILFEETLYQKTQDGKPFVEVLKEKGVLPGIKVDKGTVEIYGTNGETTTQGHDNLGQRCQKYYDAGARFAKWRAVLKIGITEPSELATQLNAQGLARYAIICQENGLVPIVEPEVLTDGDHSIEKCAAVTERVLAACYKALNDQHVLLEGSLLKPNMVTPGSEASCKVSPEEIAKYTVRTLQRTVPPAVPGIVFLSGGQSEEKATQNLNAINALDTVKPWTLSFSFGRALQATVLKTWSGKKENVDAAKKALHVRAKANSEATLGKYYGTENQEATATGKESLHVKDYNY</sequence>
<dbReference type="PROSITE" id="PS00158">
    <property type="entry name" value="ALDOLASE_CLASS_I"/>
    <property type="match status" value="1"/>
</dbReference>
<evidence type="ECO:0000256" key="7">
    <source>
        <dbReference type="ARBA" id="ARBA00023270"/>
    </source>
</evidence>
<dbReference type="InterPro" id="IPR000741">
    <property type="entry name" value="FBA_I"/>
</dbReference>
<comment type="pathway">
    <text evidence="2">Carbohydrate degradation; glycolysis; D-glyceraldehyde 3-phosphate and glycerone phosphate from D-glucose: step 4/4.</text>
</comment>
<dbReference type="PANTHER" id="PTHR11627">
    <property type="entry name" value="FRUCTOSE-BISPHOSPHATE ALDOLASE"/>
    <property type="match status" value="1"/>
</dbReference>
<keyword evidence="6 8" id="KW-0456">Lyase</keyword>
<dbReference type="Proteomes" id="UP001497522">
    <property type="component" value="Chromosome 7"/>
</dbReference>
<dbReference type="SUPFAM" id="SSF51569">
    <property type="entry name" value="Aldolase"/>
    <property type="match status" value="1"/>
</dbReference>
<reference evidence="9" key="1">
    <citation type="submission" date="2024-03" db="EMBL/GenBank/DDBJ databases">
        <authorList>
            <consortium name="ELIXIR-Norway"/>
            <consortium name="Elixir Norway"/>
        </authorList>
    </citation>
    <scope>NUCLEOTIDE SEQUENCE</scope>
</reference>
<proteinExistence type="inferred from homology"/>
<evidence type="ECO:0000313" key="9">
    <source>
        <dbReference type="EMBL" id="CAK9879241.1"/>
    </source>
</evidence>